<keyword evidence="8" id="KW-1185">Reference proteome</keyword>
<dbReference type="GO" id="GO:0003700">
    <property type="term" value="F:DNA-binding transcription factor activity"/>
    <property type="evidence" value="ECO:0007669"/>
    <property type="project" value="TreeGrafter"/>
</dbReference>
<dbReference type="SUPFAM" id="SSF46689">
    <property type="entry name" value="Homeodomain-like"/>
    <property type="match status" value="1"/>
</dbReference>
<sequence length="215" mass="24011">MSHETLQAVPRQRGRPRLEGAEDQALDAVVELLERAPLRDITMERIAERAGVSKITLYRRWPSRLALFVDTLLRRMAETQPLDEEAPPLAAIATHLVHMARQMNGQSGALARAVIGECLADPEMTHVLRDRYLGHRRATAIRIIGRGLQDGSFRAGGDAEARHDMLYGAIWYRILFGTGRFNDAEALALMESVLQPAPGWRQGWQPPAQDAPGRH</sequence>
<dbReference type="GO" id="GO:0000976">
    <property type="term" value="F:transcription cis-regulatory region binding"/>
    <property type="evidence" value="ECO:0007669"/>
    <property type="project" value="TreeGrafter"/>
</dbReference>
<dbReference type="Gene3D" id="1.10.10.60">
    <property type="entry name" value="Homeodomain-like"/>
    <property type="match status" value="1"/>
</dbReference>
<gene>
    <name evidence="7" type="ORF">H7965_10330</name>
</gene>
<organism evidence="7 8">
    <name type="scientific">Siccirubricoccus deserti</name>
    <dbReference type="NCBI Taxonomy" id="2013562"/>
    <lineage>
        <taxon>Bacteria</taxon>
        <taxon>Pseudomonadati</taxon>
        <taxon>Pseudomonadota</taxon>
        <taxon>Alphaproteobacteria</taxon>
        <taxon>Acetobacterales</taxon>
        <taxon>Roseomonadaceae</taxon>
        <taxon>Siccirubricoccus</taxon>
    </lineage>
</organism>
<keyword evidence="1" id="KW-0805">Transcription regulation</keyword>
<feature type="DNA-binding region" description="H-T-H motif" evidence="4">
    <location>
        <begin position="42"/>
        <end position="61"/>
    </location>
</feature>
<proteinExistence type="predicted"/>
<dbReference type="Gene3D" id="1.10.357.10">
    <property type="entry name" value="Tetracycline Repressor, domain 2"/>
    <property type="match status" value="1"/>
</dbReference>
<dbReference type="PANTHER" id="PTHR30055">
    <property type="entry name" value="HTH-TYPE TRANSCRIPTIONAL REGULATOR RUTR"/>
    <property type="match status" value="1"/>
</dbReference>
<reference evidence="7" key="1">
    <citation type="submission" date="2020-08" db="EMBL/GenBank/DDBJ databases">
        <authorList>
            <person name="Hu Y."/>
            <person name="Nguyen S.V."/>
            <person name="Li F."/>
            <person name="Fanning S."/>
        </authorList>
    </citation>
    <scope>NUCLEOTIDE SEQUENCE</scope>
    <source>
        <strain evidence="7">SYSU D8009</strain>
    </source>
</reference>
<dbReference type="InterPro" id="IPR011075">
    <property type="entry name" value="TetR_C"/>
</dbReference>
<evidence type="ECO:0000256" key="4">
    <source>
        <dbReference type="PROSITE-ProRule" id="PRU00335"/>
    </source>
</evidence>
<dbReference type="InterPro" id="IPR009057">
    <property type="entry name" value="Homeodomain-like_sf"/>
</dbReference>
<dbReference type="PROSITE" id="PS50977">
    <property type="entry name" value="HTH_TETR_2"/>
    <property type="match status" value="1"/>
</dbReference>
<comment type="caution">
    <text evidence="7">The sequence shown here is derived from an EMBL/GenBank/DDBJ whole genome shotgun (WGS) entry which is preliminary data.</text>
</comment>
<protein>
    <submittedName>
        <fullName evidence="7">TetR/AcrR family transcriptional regulator</fullName>
    </submittedName>
</protein>
<evidence type="ECO:0000256" key="3">
    <source>
        <dbReference type="ARBA" id="ARBA00023163"/>
    </source>
</evidence>
<dbReference type="RefSeq" id="WP_186770493.1">
    <property type="nucleotide sequence ID" value="NZ_JACOMF010000009.1"/>
</dbReference>
<accession>A0A9X0QZW2</accession>
<evidence type="ECO:0000259" key="6">
    <source>
        <dbReference type="PROSITE" id="PS50977"/>
    </source>
</evidence>
<name>A0A9X0QZW2_9PROT</name>
<dbReference type="AlphaFoldDB" id="A0A9X0QZW2"/>
<feature type="domain" description="HTH tetR-type" evidence="6">
    <location>
        <begin position="19"/>
        <end position="79"/>
    </location>
</feature>
<evidence type="ECO:0000256" key="2">
    <source>
        <dbReference type="ARBA" id="ARBA00023125"/>
    </source>
</evidence>
<dbReference type="InterPro" id="IPR050109">
    <property type="entry name" value="HTH-type_TetR-like_transc_reg"/>
</dbReference>
<evidence type="ECO:0000256" key="5">
    <source>
        <dbReference type="SAM" id="MobiDB-lite"/>
    </source>
</evidence>
<feature type="region of interest" description="Disordered" evidence="5">
    <location>
        <begin position="1"/>
        <end position="20"/>
    </location>
</feature>
<dbReference type="InterPro" id="IPR001647">
    <property type="entry name" value="HTH_TetR"/>
</dbReference>
<dbReference type="Proteomes" id="UP000600101">
    <property type="component" value="Unassembled WGS sequence"/>
</dbReference>
<dbReference type="Pfam" id="PF00440">
    <property type="entry name" value="TetR_N"/>
    <property type="match status" value="1"/>
</dbReference>
<dbReference type="InterPro" id="IPR036271">
    <property type="entry name" value="Tet_transcr_reg_TetR-rel_C_sf"/>
</dbReference>
<dbReference type="SUPFAM" id="SSF48498">
    <property type="entry name" value="Tetracyclin repressor-like, C-terminal domain"/>
    <property type="match status" value="1"/>
</dbReference>
<evidence type="ECO:0000256" key="1">
    <source>
        <dbReference type="ARBA" id="ARBA00023015"/>
    </source>
</evidence>
<dbReference type="Pfam" id="PF16859">
    <property type="entry name" value="TetR_C_11"/>
    <property type="match status" value="1"/>
</dbReference>
<evidence type="ECO:0000313" key="8">
    <source>
        <dbReference type="Proteomes" id="UP000600101"/>
    </source>
</evidence>
<keyword evidence="3" id="KW-0804">Transcription</keyword>
<keyword evidence="2 4" id="KW-0238">DNA-binding</keyword>
<evidence type="ECO:0000313" key="7">
    <source>
        <dbReference type="EMBL" id="MBC4015722.1"/>
    </source>
</evidence>
<dbReference type="PANTHER" id="PTHR30055:SF148">
    <property type="entry name" value="TETR-FAMILY TRANSCRIPTIONAL REGULATOR"/>
    <property type="match status" value="1"/>
</dbReference>
<dbReference type="EMBL" id="JACOMF010000009">
    <property type="protein sequence ID" value="MBC4015722.1"/>
    <property type="molecule type" value="Genomic_DNA"/>
</dbReference>